<evidence type="ECO:0008006" key="3">
    <source>
        <dbReference type="Google" id="ProtNLM"/>
    </source>
</evidence>
<evidence type="ECO:0000313" key="1">
    <source>
        <dbReference type="EMBL" id="KAK7457962.1"/>
    </source>
</evidence>
<dbReference type="EMBL" id="JACVVK020000668">
    <property type="protein sequence ID" value="KAK7457962.1"/>
    <property type="molecule type" value="Genomic_DNA"/>
</dbReference>
<reference evidence="1 2" key="1">
    <citation type="journal article" date="2023" name="Sci. Data">
        <title>Genome assembly of the Korean intertidal mud-creeper Batillaria attramentaria.</title>
        <authorList>
            <person name="Patra A.K."/>
            <person name="Ho P.T."/>
            <person name="Jun S."/>
            <person name="Lee S.J."/>
            <person name="Kim Y."/>
            <person name="Won Y.J."/>
        </authorList>
    </citation>
    <scope>NUCLEOTIDE SEQUENCE [LARGE SCALE GENOMIC DNA]</scope>
    <source>
        <strain evidence="1">Wonlab-2016</strain>
    </source>
</reference>
<sequence>MSTLTTGGFDRRENGAHWTVAHPNMALGVKDQKLLPVLNSAILRLCLAPSRTLYVLAPTERVKGKIKMLEKTLRASVAALSIRGRKSMEVVF</sequence>
<dbReference type="AlphaFoldDB" id="A0ABD0J3U7"/>
<keyword evidence="2" id="KW-1185">Reference proteome</keyword>
<accession>A0ABD0J3U7</accession>
<gene>
    <name evidence="1" type="ORF">BaRGS_00039169</name>
</gene>
<name>A0ABD0J3U7_9CAEN</name>
<organism evidence="1 2">
    <name type="scientific">Batillaria attramentaria</name>
    <dbReference type="NCBI Taxonomy" id="370345"/>
    <lineage>
        <taxon>Eukaryota</taxon>
        <taxon>Metazoa</taxon>
        <taxon>Spiralia</taxon>
        <taxon>Lophotrochozoa</taxon>
        <taxon>Mollusca</taxon>
        <taxon>Gastropoda</taxon>
        <taxon>Caenogastropoda</taxon>
        <taxon>Sorbeoconcha</taxon>
        <taxon>Cerithioidea</taxon>
        <taxon>Batillariidae</taxon>
        <taxon>Batillaria</taxon>
    </lineage>
</organism>
<proteinExistence type="predicted"/>
<protein>
    <recommendedName>
        <fullName evidence="3">DEAD/DEAH box helicase domain-containing protein</fullName>
    </recommendedName>
</protein>
<comment type="caution">
    <text evidence="1">The sequence shown here is derived from an EMBL/GenBank/DDBJ whole genome shotgun (WGS) entry which is preliminary data.</text>
</comment>
<dbReference type="Proteomes" id="UP001519460">
    <property type="component" value="Unassembled WGS sequence"/>
</dbReference>
<evidence type="ECO:0000313" key="2">
    <source>
        <dbReference type="Proteomes" id="UP001519460"/>
    </source>
</evidence>